<evidence type="ECO:0000256" key="5">
    <source>
        <dbReference type="ARBA" id="ARBA00023136"/>
    </source>
</evidence>
<dbReference type="Pfam" id="PF05504">
    <property type="entry name" value="Spore_GerAC"/>
    <property type="match status" value="1"/>
</dbReference>
<dbReference type="InterPro" id="IPR008844">
    <property type="entry name" value="Spore_GerAC-like"/>
</dbReference>
<keyword evidence="3" id="KW-0309">Germination</keyword>
<dbReference type="RefSeq" id="WP_170065608.1">
    <property type="nucleotide sequence ID" value="NZ_PVXQ01000010.1"/>
</dbReference>
<evidence type="ECO:0000256" key="1">
    <source>
        <dbReference type="ARBA" id="ARBA00004635"/>
    </source>
</evidence>
<evidence type="ECO:0000256" key="4">
    <source>
        <dbReference type="ARBA" id="ARBA00022729"/>
    </source>
</evidence>
<evidence type="ECO:0000313" key="10">
    <source>
        <dbReference type="EMBL" id="PRR83036.1"/>
    </source>
</evidence>
<evidence type="ECO:0000256" key="3">
    <source>
        <dbReference type="ARBA" id="ARBA00022544"/>
    </source>
</evidence>
<evidence type="ECO:0000256" key="7">
    <source>
        <dbReference type="ARBA" id="ARBA00023288"/>
    </source>
</evidence>
<dbReference type="GO" id="GO:0016020">
    <property type="term" value="C:membrane"/>
    <property type="evidence" value="ECO:0007669"/>
    <property type="project" value="UniProtKB-SubCell"/>
</dbReference>
<dbReference type="PANTHER" id="PTHR35789:SF1">
    <property type="entry name" value="SPORE GERMINATION PROTEIN B3"/>
    <property type="match status" value="1"/>
</dbReference>
<comment type="caution">
    <text evidence="10">The sequence shown here is derived from an EMBL/GenBank/DDBJ whole genome shotgun (WGS) entry which is preliminary data.</text>
</comment>
<keyword evidence="11" id="KW-1185">Reference proteome</keyword>
<dbReference type="Gene3D" id="3.30.300.210">
    <property type="entry name" value="Nutrient germinant receptor protein C, domain 3"/>
    <property type="match status" value="1"/>
</dbReference>
<keyword evidence="6" id="KW-0564">Palmitate</keyword>
<keyword evidence="7" id="KW-0449">Lipoprotein</keyword>
<evidence type="ECO:0000313" key="11">
    <source>
        <dbReference type="Proteomes" id="UP000239471"/>
    </source>
</evidence>
<dbReference type="InterPro" id="IPR038501">
    <property type="entry name" value="Spore_GerAC_C_sf"/>
</dbReference>
<gene>
    <name evidence="10" type="primary">gerBC</name>
    <name evidence="10" type="ORF">CLVI_12850</name>
</gene>
<keyword evidence="5" id="KW-0472">Membrane</keyword>
<feature type="domain" description="Spore germination GerAC-like C-terminal" evidence="8">
    <location>
        <begin position="208"/>
        <end position="346"/>
    </location>
</feature>
<dbReference type="PANTHER" id="PTHR35789">
    <property type="entry name" value="SPORE GERMINATION PROTEIN B3"/>
    <property type="match status" value="1"/>
</dbReference>
<proteinExistence type="inferred from homology"/>
<evidence type="ECO:0000256" key="6">
    <source>
        <dbReference type="ARBA" id="ARBA00023139"/>
    </source>
</evidence>
<evidence type="ECO:0000259" key="9">
    <source>
        <dbReference type="Pfam" id="PF25198"/>
    </source>
</evidence>
<name>A0A2T0BGK4_9CLOT</name>
<evidence type="ECO:0000259" key="8">
    <source>
        <dbReference type="Pfam" id="PF05504"/>
    </source>
</evidence>
<reference evidence="10 11" key="1">
    <citation type="submission" date="2018-03" db="EMBL/GenBank/DDBJ databases">
        <title>Genome sequence of Clostridium vincentii DSM 10228.</title>
        <authorList>
            <person name="Poehlein A."/>
            <person name="Daniel R."/>
        </authorList>
    </citation>
    <scope>NUCLEOTIDE SEQUENCE [LARGE SCALE GENOMIC DNA]</scope>
    <source>
        <strain evidence="10 11">DSM 10228</strain>
    </source>
</reference>
<dbReference type="InterPro" id="IPR057336">
    <property type="entry name" value="GerAC_N"/>
</dbReference>
<comment type="similarity">
    <text evidence="2">Belongs to the GerABKC lipoprotein family.</text>
</comment>
<dbReference type="GO" id="GO:0009847">
    <property type="term" value="P:spore germination"/>
    <property type="evidence" value="ECO:0007669"/>
    <property type="project" value="InterPro"/>
</dbReference>
<feature type="domain" description="Spore germination protein N-terminal" evidence="9">
    <location>
        <begin position="23"/>
        <end position="188"/>
    </location>
</feature>
<dbReference type="Pfam" id="PF25198">
    <property type="entry name" value="Spore_GerAC_N"/>
    <property type="match status" value="1"/>
</dbReference>
<sequence length="371" mass="42030">MKKRVASILLVVLLILPLGGCFNYTEINRITFATSIIFDKDDYDNIIVYLDSVRPYRDANESSDKGKRIMLTGTGKTALEAIRNINVSSSNVINFSQVRAYIFSEQVAKNGVKNHMDLINNHQEFGLDPYMFVYFGEIDDLLKTTNDEEEYLGLYLDQLVENNKHNGTVIKTNVNDYVTNSQNESSISLMSAIELKSEGIANKVELNGGVIMKDNHMVDKLEQKDALTYNILKNRVKGGTFQVANPNDASKLITLDILNGNNKSEILVQGEDILLKKKLNIKLSIGEIQGNLEMTQAALETIKVNEEWKLKKYEEEFFQRYKEKEIDILGVNRLIEEKYPSLNKEKILSKTILETEVNLIIDGSNLAIDSL</sequence>
<comment type="subcellular location">
    <subcellularLocation>
        <location evidence="1">Membrane</location>
        <topology evidence="1">Lipid-anchor</topology>
    </subcellularLocation>
</comment>
<dbReference type="Proteomes" id="UP000239471">
    <property type="component" value="Unassembled WGS sequence"/>
</dbReference>
<organism evidence="10 11">
    <name type="scientific">Clostridium vincentii</name>
    <dbReference type="NCBI Taxonomy" id="52704"/>
    <lineage>
        <taxon>Bacteria</taxon>
        <taxon>Bacillati</taxon>
        <taxon>Bacillota</taxon>
        <taxon>Clostridia</taxon>
        <taxon>Eubacteriales</taxon>
        <taxon>Clostridiaceae</taxon>
        <taxon>Clostridium</taxon>
    </lineage>
</organism>
<dbReference type="EMBL" id="PVXQ01000010">
    <property type="protein sequence ID" value="PRR83036.1"/>
    <property type="molecule type" value="Genomic_DNA"/>
</dbReference>
<accession>A0A2T0BGK4</accession>
<dbReference type="InterPro" id="IPR046953">
    <property type="entry name" value="Spore_GerAC-like_C"/>
</dbReference>
<evidence type="ECO:0000256" key="2">
    <source>
        <dbReference type="ARBA" id="ARBA00007886"/>
    </source>
</evidence>
<dbReference type="AlphaFoldDB" id="A0A2T0BGK4"/>
<protein>
    <submittedName>
        <fullName evidence="10">Spore germination protein B3</fullName>
    </submittedName>
</protein>
<dbReference type="NCBIfam" id="TIGR02887">
    <property type="entry name" value="spore_ger_x_C"/>
    <property type="match status" value="1"/>
</dbReference>
<keyword evidence="4" id="KW-0732">Signal</keyword>